<dbReference type="AlphaFoldDB" id="A0A067C4D4"/>
<evidence type="ECO:0000313" key="1">
    <source>
        <dbReference type="EMBL" id="KDO25378.1"/>
    </source>
</evidence>
<dbReference type="InterPro" id="IPR032675">
    <property type="entry name" value="LRR_dom_sf"/>
</dbReference>
<protein>
    <recommendedName>
        <fullName evidence="3">F-box domain-containing protein</fullName>
    </recommendedName>
</protein>
<dbReference type="OMA" id="VEITICT"/>
<dbReference type="KEGG" id="spar:SPRG_09319"/>
<dbReference type="Gene3D" id="3.80.10.10">
    <property type="entry name" value="Ribonuclease Inhibitor"/>
    <property type="match status" value="1"/>
</dbReference>
<dbReference type="SUPFAM" id="SSF52047">
    <property type="entry name" value="RNI-like"/>
    <property type="match status" value="1"/>
</dbReference>
<organism evidence="1 2">
    <name type="scientific">Saprolegnia parasitica (strain CBS 223.65)</name>
    <dbReference type="NCBI Taxonomy" id="695850"/>
    <lineage>
        <taxon>Eukaryota</taxon>
        <taxon>Sar</taxon>
        <taxon>Stramenopiles</taxon>
        <taxon>Oomycota</taxon>
        <taxon>Saprolegniomycetes</taxon>
        <taxon>Saprolegniales</taxon>
        <taxon>Saprolegniaceae</taxon>
        <taxon>Saprolegnia</taxon>
    </lineage>
</organism>
<reference evidence="1 2" key="1">
    <citation type="journal article" date="2013" name="PLoS Genet.">
        <title>Distinctive expansion of potential virulence genes in the genome of the oomycete fish pathogen Saprolegnia parasitica.</title>
        <authorList>
            <person name="Jiang R.H."/>
            <person name="de Bruijn I."/>
            <person name="Haas B.J."/>
            <person name="Belmonte R."/>
            <person name="Lobach L."/>
            <person name="Christie J."/>
            <person name="van den Ackerveken G."/>
            <person name="Bottin A."/>
            <person name="Bulone V."/>
            <person name="Diaz-Moreno S.M."/>
            <person name="Dumas B."/>
            <person name="Fan L."/>
            <person name="Gaulin E."/>
            <person name="Govers F."/>
            <person name="Grenville-Briggs L.J."/>
            <person name="Horner N.R."/>
            <person name="Levin J.Z."/>
            <person name="Mammella M."/>
            <person name="Meijer H.J."/>
            <person name="Morris P."/>
            <person name="Nusbaum C."/>
            <person name="Oome S."/>
            <person name="Phillips A.J."/>
            <person name="van Rooyen D."/>
            <person name="Rzeszutek E."/>
            <person name="Saraiva M."/>
            <person name="Secombes C.J."/>
            <person name="Seidl M.F."/>
            <person name="Snel B."/>
            <person name="Stassen J.H."/>
            <person name="Sykes S."/>
            <person name="Tripathy S."/>
            <person name="van den Berg H."/>
            <person name="Vega-Arreguin J.C."/>
            <person name="Wawra S."/>
            <person name="Young S.K."/>
            <person name="Zeng Q."/>
            <person name="Dieguez-Uribeondo J."/>
            <person name="Russ C."/>
            <person name="Tyler B.M."/>
            <person name="van West P."/>
        </authorList>
    </citation>
    <scope>NUCLEOTIDE SEQUENCE [LARGE SCALE GENOMIC DNA]</scope>
    <source>
        <strain evidence="1 2">CBS 223.65</strain>
    </source>
</reference>
<accession>A0A067C4D4</accession>
<evidence type="ECO:0000313" key="2">
    <source>
        <dbReference type="Proteomes" id="UP000030745"/>
    </source>
</evidence>
<keyword evidence="2" id="KW-1185">Reference proteome</keyword>
<dbReference type="RefSeq" id="XP_012203806.1">
    <property type="nucleotide sequence ID" value="XM_012348416.1"/>
</dbReference>
<dbReference type="EMBL" id="KK583232">
    <property type="protein sequence ID" value="KDO25378.1"/>
    <property type="molecule type" value="Genomic_DNA"/>
</dbReference>
<dbReference type="GeneID" id="24131489"/>
<dbReference type="Proteomes" id="UP000030745">
    <property type="component" value="Unassembled WGS sequence"/>
</dbReference>
<gene>
    <name evidence="1" type="ORF">SPRG_09319</name>
</gene>
<name>A0A067C4D4_SAPPC</name>
<sequence>MDQEEKKLDQGLFDRTLTAIVATCSQVERIGVGSSSFSPIWDCKALLAWLALHTGRHLELNGTDFEDESGAELAIAMLTSNALEMIQLSDVPSLTRAVLSPVHLTSFPPLRPLLNLHLSSVTFSNEAIELLATLLCSTPKLQQLDLTYKPLPDSQLSTILRALPQWLSRRGAVCRVNFSMESDACANDVAAAFAQTRNSHMVEITICTRTSGVSLDAQRQLVAATASTSWMALSIVGANRLEEVALRAYGRQLHVKVAMRKEDPRRVEQCWFHSPRTLPD</sequence>
<proteinExistence type="predicted"/>
<evidence type="ECO:0008006" key="3">
    <source>
        <dbReference type="Google" id="ProtNLM"/>
    </source>
</evidence>
<dbReference type="VEuPathDB" id="FungiDB:SPRG_09319"/>